<sequence length="749" mass="86840">MGRAQFEYDEVGNTFYYVLISFYVLILIPVTIFLWPSSKREGGERKEKRCKCSGCDSKSERIEAEKPWRRTKKVFKFVALSVAWIIFALIVYKVSKIEVDHTEYDPYAILGIDQGASVAQVKKKYRELSKTKHPDKGGDPKEFDRIAKAYQALTDEESRENWEKYGNPDGPTATTFGIALPKWIVSKEYGVWVLAFYGFVIMVLLPSAVGFWWKNSIKYSADQVLMDTTQMYYYFFHKTPKMEINRILMVLGGSFEFWKTYNKEIVERESDDIELPPLIKEFKNLSENKKERPLCLPYSLKARLFIHAHLTRFPMPSDCLTRDSQYVISKCVMLVNEMLSIVQQLYFYGNPNRCPSLDTIENLSKLIPMLVQALWPKNSTLLQLPHIDDSFLHGFRKNKIATCADLASIHEAKRRAVLKKLDEVEYGDVIFVLHSMPKLAIDARFLVEGEEDALEVTVGSVVTLKIDLKRTGLLDLERRATELKEFAGKNTVVGDLDDEEENREEKENVPRRKVWEKPKKKPKTKAGKNKQVHKKVLRKVVAKADDDQTKKEGENKEEERRKAKEGGDEDNSLAESEDEQISDSEKEENKDEEEKASESADNMQDVDESDDEDDWMQENVVKKESILERKSNKTHPVHCPYYPGEKYEWWWLFLIDKKQRRLVAPGIHCTTLVTEQTVEIKFGAPQKKGVYFFTLMVKSDSYLDCDYAVDLKLDVLEAKEVPIVKYEDSEEEDEQLESSDYTEESDFED</sequence>
<dbReference type="FunFam" id="1.10.287.110:FF:000063">
    <property type="entry name" value="Translocation protein SEC63"/>
    <property type="match status" value="1"/>
</dbReference>
<dbReference type="InterPro" id="IPR035892">
    <property type="entry name" value="C2_domain_sf"/>
</dbReference>
<evidence type="ECO:0000256" key="9">
    <source>
        <dbReference type="SAM" id="MobiDB-lite"/>
    </source>
</evidence>
<accession>A0ABD6EK81</accession>
<protein>
    <recommendedName>
        <fullName evidence="11">J domain-containing protein</fullName>
    </recommendedName>
</protein>
<feature type="compositionally biased region" description="Basic and acidic residues" evidence="9">
    <location>
        <begin position="583"/>
        <end position="598"/>
    </location>
</feature>
<evidence type="ECO:0000313" key="13">
    <source>
        <dbReference type="Proteomes" id="UP001608902"/>
    </source>
</evidence>
<dbReference type="Gene3D" id="1.10.287.110">
    <property type="entry name" value="DnaJ domain"/>
    <property type="match status" value="1"/>
</dbReference>
<keyword evidence="13" id="KW-1185">Reference proteome</keyword>
<keyword evidence="7 10" id="KW-0472">Membrane</keyword>
<keyword evidence="2" id="KW-0813">Transport</keyword>
<feature type="transmembrane region" description="Helical" evidence="10">
    <location>
        <begin position="15"/>
        <end position="35"/>
    </location>
</feature>
<dbReference type="PROSITE" id="PS50076">
    <property type="entry name" value="DNAJ_2"/>
    <property type="match status" value="1"/>
</dbReference>
<keyword evidence="6 10" id="KW-1133">Transmembrane helix</keyword>
<dbReference type="InterPro" id="IPR014756">
    <property type="entry name" value="Ig_E-set"/>
</dbReference>
<evidence type="ECO:0000256" key="1">
    <source>
        <dbReference type="ARBA" id="ARBA00004477"/>
    </source>
</evidence>
<dbReference type="SUPFAM" id="SSF46565">
    <property type="entry name" value="Chaperone J-domain"/>
    <property type="match status" value="1"/>
</dbReference>
<feature type="compositionally biased region" description="Acidic residues" evidence="9">
    <location>
        <begin position="567"/>
        <end position="582"/>
    </location>
</feature>
<dbReference type="AlphaFoldDB" id="A0ABD6EK81"/>
<dbReference type="InterPro" id="IPR004179">
    <property type="entry name" value="Sec63-dom"/>
</dbReference>
<comment type="subcellular location">
    <subcellularLocation>
        <location evidence="1">Endoplasmic reticulum membrane</location>
        <topology evidence="1">Multi-pass membrane protein</topology>
    </subcellularLocation>
</comment>
<dbReference type="SUPFAM" id="SSF158702">
    <property type="entry name" value="Sec63 N-terminal domain-like"/>
    <property type="match status" value="1"/>
</dbReference>
<feature type="transmembrane region" description="Helical" evidence="10">
    <location>
        <begin position="189"/>
        <end position="213"/>
    </location>
</feature>
<evidence type="ECO:0000256" key="3">
    <source>
        <dbReference type="ARBA" id="ARBA00022692"/>
    </source>
</evidence>
<keyword evidence="5" id="KW-0653">Protein transport</keyword>
<evidence type="ECO:0000256" key="2">
    <source>
        <dbReference type="ARBA" id="ARBA00022448"/>
    </source>
</evidence>
<dbReference type="PANTHER" id="PTHR24075:SF0">
    <property type="entry name" value="TRANSLOCATION PROTEIN SEC63 HOMOLOG"/>
    <property type="match status" value="1"/>
</dbReference>
<dbReference type="SMART" id="SM00271">
    <property type="entry name" value="DnaJ"/>
    <property type="match status" value="1"/>
</dbReference>
<dbReference type="GO" id="GO:0015031">
    <property type="term" value="P:protein transport"/>
    <property type="evidence" value="ECO:0007669"/>
    <property type="project" value="UniProtKB-KW"/>
</dbReference>
<feature type="domain" description="J" evidence="11">
    <location>
        <begin position="105"/>
        <end position="166"/>
    </location>
</feature>
<feature type="compositionally biased region" description="Acidic residues" evidence="9">
    <location>
        <begin position="604"/>
        <end position="615"/>
    </location>
</feature>
<feature type="transmembrane region" description="Helical" evidence="10">
    <location>
        <begin position="74"/>
        <end position="92"/>
    </location>
</feature>
<dbReference type="PRINTS" id="PR00625">
    <property type="entry name" value="JDOMAIN"/>
</dbReference>
<evidence type="ECO:0000259" key="11">
    <source>
        <dbReference type="PROSITE" id="PS50076"/>
    </source>
</evidence>
<dbReference type="InterPro" id="IPR001623">
    <property type="entry name" value="DnaJ_domain"/>
</dbReference>
<dbReference type="EMBL" id="JBGFUD010003301">
    <property type="protein sequence ID" value="MFH4978564.1"/>
    <property type="molecule type" value="Genomic_DNA"/>
</dbReference>
<dbReference type="PANTHER" id="PTHR24075">
    <property type="entry name" value="SEC63 DOMAIN-CONTAINING"/>
    <property type="match status" value="1"/>
</dbReference>
<proteinExistence type="predicted"/>
<keyword evidence="8" id="KW-0143">Chaperone</keyword>
<feature type="compositionally biased region" description="Basic and acidic residues" evidence="9">
    <location>
        <begin position="503"/>
        <end position="517"/>
    </location>
</feature>
<dbReference type="GO" id="GO:0005789">
    <property type="term" value="C:endoplasmic reticulum membrane"/>
    <property type="evidence" value="ECO:0007669"/>
    <property type="project" value="UniProtKB-SubCell"/>
</dbReference>
<dbReference type="CDD" id="cd06257">
    <property type="entry name" value="DnaJ"/>
    <property type="match status" value="1"/>
</dbReference>
<evidence type="ECO:0000256" key="5">
    <source>
        <dbReference type="ARBA" id="ARBA00022927"/>
    </source>
</evidence>
<dbReference type="Proteomes" id="UP001608902">
    <property type="component" value="Unassembled WGS sequence"/>
</dbReference>
<feature type="compositionally biased region" description="Basic and acidic residues" evidence="9">
    <location>
        <begin position="542"/>
        <end position="566"/>
    </location>
</feature>
<feature type="region of interest" description="Disordered" evidence="9">
    <location>
        <begin position="497"/>
        <end position="615"/>
    </location>
</feature>
<evidence type="ECO:0000313" key="12">
    <source>
        <dbReference type="EMBL" id="MFH4978564.1"/>
    </source>
</evidence>
<feature type="compositionally biased region" description="Acidic residues" evidence="9">
    <location>
        <begin position="728"/>
        <end position="749"/>
    </location>
</feature>
<reference evidence="12 13" key="1">
    <citation type="submission" date="2024-08" db="EMBL/GenBank/DDBJ databases">
        <title>Gnathostoma spinigerum genome.</title>
        <authorList>
            <person name="Gonzalez-Bertolin B."/>
            <person name="Monzon S."/>
            <person name="Zaballos A."/>
            <person name="Jimenez P."/>
            <person name="Dekumyoy P."/>
            <person name="Varona S."/>
            <person name="Cuesta I."/>
            <person name="Sumanam S."/>
            <person name="Adisakwattana P."/>
            <person name="Gasser R.B."/>
            <person name="Hernandez-Gonzalez A."/>
            <person name="Young N.D."/>
            <person name="Perteguer M.J."/>
        </authorList>
    </citation>
    <scope>NUCLEOTIDE SEQUENCE [LARGE SCALE GENOMIC DNA]</scope>
    <source>
        <strain evidence="12">AL3</strain>
        <tissue evidence="12">Liver</tissue>
    </source>
</reference>
<evidence type="ECO:0000256" key="7">
    <source>
        <dbReference type="ARBA" id="ARBA00023136"/>
    </source>
</evidence>
<dbReference type="SMART" id="SM00973">
    <property type="entry name" value="Sec63"/>
    <property type="match status" value="1"/>
</dbReference>
<evidence type="ECO:0000256" key="6">
    <source>
        <dbReference type="ARBA" id="ARBA00022989"/>
    </source>
</evidence>
<dbReference type="Pfam" id="PF00226">
    <property type="entry name" value="DnaJ"/>
    <property type="match status" value="1"/>
</dbReference>
<dbReference type="Pfam" id="PF02889">
    <property type="entry name" value="Sec63"/>
    <property type="match status" value="1"/>
</dbReference>
<evidence type="ECO:0000256" key="4">
    <source>
        <dbReference type="ARBA" id="ARBA00022824"/>
    </source>
</evidence>
<keyword evidence="3 10" id="KW-0812">Transmembrane</keyword>
<name>A0ABD6EK81_9BILA</name>
<dbReference type="Gene3D" id="1.10.3380.10">
    <property type="entry name" value="Sec63 N-terminal domain-like domain"/>
    <property type="match status" value="1"/>
</dbReference>
<gene>
    <name evidence="12" type="ORF">AB6A40_005273</name>
</gene>
<feature type="region of interest" description="Disordered" evidence="9">
    <location>
        <begin position="726"/>
        <end position="749"/>
    </location>
</feature>
<evidence type="ECO:0000256" key="10">
    <source>
        <dbReference type="SAM" id="Phobius"/>
    </source>
</evidence>
<comment type="caution">
    <text evidence="12">The sequence shown here is derived from an EMBL/GenBank/DDBJ whole genome shotgun (WGS) entry which is preliminary data.</text>
</comment>
<organism evidence="12 13">
    <name type="scientific">Gnathostoma spinigerum</name>
    <dbReference type="NCBI Taxonomy" id="75299"/>
    <lineage>
        <taxon>Eukaryota</taxon>
        <taxon>Metazoa</taxon>
        <taxon>Ecdysozoa</taxon>
        <taxon>Nematoda</taxon>
        <taxon>Chromadorea</taxon>
        <taxon>Rhabditida</taxon>
        <taxon>Spirurina</taxon>
        <taxon>Gnathostomatomorpha</taxon>
        <taxon>Gnathostomatoidea</taxon>
        <taxon>Gnathostomatidae</taxon>
        <taxon>Gnathostoma</taxon>
    </lineage>
</organism>
<dbReference type="InterPro" id="IPR036869">
    <property type="entry name" value="J_dom_sf"/>
</dbReference>
<dbReference type="Gene3D" id="1.10.150.20">
    <property type="entry name" value="5' to 3' exonuclease, C-terminal subdomain"/>
    <property type="match status" value="1"/>
</dbReference>
<evidence type="ECO:0000256" key="8">
    <source>
        <dbReference type="ARBA" id="ARBA00023186"/>
    </source>
</evidence>
<dbReference type="Gene3D" id="2.60.40.150">
    <property type="entry name" value="C2 domain"/>
    <property type="match status" value="1"/>
</dbReference>
<feature type="compositionally biased region" description="Basic residues" evidence="9">
    <location>
        <begin position="518"/>
        <end position="541"/>
    </location>
</feature>
<dbReference type="SUPFAM" id="SSF81296">
    <property type="entry name" value="E set domains"/>
    <property type="match status" value="1"/>
</dbReference>
<keyword evidence="4" id="KW-0256">Endoplasmic reticulum</keyword>